<sequence>MKKLIIQFVVLFLPLMLWAQQDAQYTQYMYNLSVINPGYTTDNFGVLTLGGLHRSQWSGVVGAPNSSNLFAHLPINNKIEVGMSIINDNIGDVVKENNLFFDVAYKLDLEDLGNISFGIKSGFTLFDVNFNGFALESGDIFTDPDFENNINKTFFNFGTGIYYNTENYYVGLSVPNILSSKHLDRNNGKYQGTENSHFYLTGGYVFELDNQFKIKPAFMLKSVKGAPITLDLTANVLYNNKVEFGLGYRVKDAISGMVNFSVTPEFRIGYAYDHTISNLGPFSTGSHEIIILYNMFLSNLNKGFDKSPRFF</sequence>
<dbReference type="AlphaFoldDB" id="A0A1I6R6G7"/>
<keyword evidence="3" id="KW-1185">Reference proteome</keyword>
<accession>A0A1I6R6G7</accession>
<organism evidence="2 3">
    <name type="scientific">Lutibacter maritimus</name>
    <dbReference type="NCBI Taxonomy" id="593133"/>
    <lineage>
        <taxon>Bacteria</taxon>
        <taxon>Pseudomonadati</taxon>
        <taxon>Bacteroidota</taxon>
        <taxon>Flavobacteriia</taxon>
        <taxon>Flavobacteriales</taxon>
        <taxon>Flavobacteriaceae</taxon>
        <taxon>Lutibacter</taxon>
    </lineage>
</organism>
<dbReference type="RefSeq" id="WP_090226489.1">
    <property type="nucleotide sequence ID" value="NZ_FOZP01000005.1"/>
</dbReference>
<protein>
    <submittedName>
        <fullName evidence="2">Type IX secretion system membrane protein, PorP/SprF family</fullName>
    </submittedName>
</protein>
<dbReference type="InterPro" id="IPR019861">
    <property type="entry name" value="PorP/SprF_Bacteroidetes"/>
</dbReference>
<evidence type="ECO:0000313" key="3">
    <source>
        <dbReference type="Proteomes" id="UP000199312"/>
    </source>
</evidence>
<feature type="chain" id="PRO_5011550507" evidence="1">
    <location>
        <begin position="20"/>
        <end position="311"/>
    </location>
</feature>
<evidence type="ECO:0000313" key="2">
    <source>
        <dbReference type="EMBL" id="SFS60254.1"/>
    </source>
</evidence>
<dbReference type="NCBIfam" id="TIGR03519">
    <property type="entry name" value="T9SS_PorP_fam"/>
    <property type="match status" value="1"/>
</dbReference>
<proteinExistence type="predicted"/>
<dbReference type="OrthoDB" id="1114455at2"/>
<name>A0A1I6R6G7_9FLAO</name>
<feature type="signal peptide" evidence="1">
    <location>
        <begin position="1"/>
        <end position="19"/>
    </location>
</feature>
<reference evidence="3" key="1">
    <citation type="submission" date="2016-10" db="EMBL/GenBank/DDBJ databases">
        <authorList>
            <person name="Varghese N."/>
            <person name="Submissions S."/>
        </authorList>
    </citation>
    <scope>NUCLEOTIDE SEQUENCE [LARGE SCALE GENOMIC DNA]</scope>
    <source>
        <strain evidence="3">DSM 24450</strain>
    </source>
</reference>
<dbReference type="Pfam" id="PF11751">
    <property type="entry name" value="PorP_SprF"/>
    <property type="match status" value="1"/>
</dbReference>
<gene>
    <name evidence="2" type="ORF">SAMN04488006_2285</name>
</gene>
<evidence type="ECO:0000256" key="1">
    <source>
        <dbReference type="SAM" id="SignalP"/>
    </source>
</evidence>
<dbReference type="Proteomes" id="UP000199312">
    <property type="component" value="Unassembled WGS sequence"/>
</dbReference>
<dbReference type="EMBL" id="FOZP01000005">
    <property type="protein sequence ID" value="SFS60254.1"/>
    <property type="molecule type" value="Genomic_DNA"/>
</dbReference>
<dbReference type="STRING" id="593133.SAMN04488006_2285"/>
<keyword evidence="1" id="KW-0732">Signal</keyword>